<keyword evidence="6" id="KW-0732">Signal</keyword>
<gene>
    <name evidence="8" type="ORF">SCF082_LOCUS49043</name>
</gene>
<protein>
    <recommendedName>
        <fullName evidence="7">EGF-like domain-containing protein</fullName>
    </recommendedName>
</protein>
<proteinExistence type="predicted"/>
<comment type="caution">
    <text evidence="8">The sequence shown here is derived from an EMBL/GenBank/DDBJ whole genome shotgun (WGS) entry which is preliminary data.</text>
</comment>
<dbReference type="EMBL" id="CAXAMM010042489">
    <property type="protein sequence ID" value="CAK9105214.1"/>
    <property type="molecule type" value="Genomic_DNA"/>
</dbReference>
<evidence type="ECO:0000256" key="4">
    <source>
        <dbReference type="SAM" id="Coils"/>
    </source>
</evidence>
<evidence type="ECO:0000256" key="1">
    <source>
        <dbReference type="ARBA" id="ARBA00022536"/>
    </source>
</evidence>
<reference evidence="8 9" key="1">
    <citation type="submission" date="2024-02" db="EMBL/GenBank/DDBJ databases">
        <authorList>
            <person name="Chen Y."/>
            <person name="Shah S."/>
            <person name="Dougan E. K."/>
            <person name="Thang M."/>
            <person name="Chan C."/>
        </authorList>
    </citation>
    <scope>NUCLEOTIDE SEQUENCE [LARGE SCALE GENOMIC DNA]</scope>
</reference>
<keyword evidence="1 3" id="KW-0245">EGF-like domain</keyword>
<dbReference type="InterPro" id="IPR049883">
    <property type="entry name" value="NOTCH1_EGF-like"/>
</dbReference>
<dbReference type="InterPro" id="IPR000152">
    <property type="entry name" value="EGF-type_Asp/Asn_hydroxyl_site"/>
</dbReference>
<comment type="caution">
    <text evidence="3">Lacks conserved residue(s) required for the propagation of feature annotation.</text>
</comment>
<feature type="coiled-coil region" evidence="4">
    <location>
        <begin position="2022"/>
        <end position="2049"/>
    </location>
</feature>
<keyword evidence="5" id="KW-0472">Membrane</keyword>
<keyword evidence="2" id="KW-1015">Disulfide bond</keyword>
<feature type="transmembrane region" description="Helical" evidence="5">
    <location>
        <begin position="2053"/>
        <end position="2076"/>
    </location>
</feature>
<dbReference type="SMART" id="SM00179">
    <property type="entry name" value="EGF_CA"/>
    <property type="match status" value="1"/>
</dbReference>
<evidence type="ECO:0000313" key="8">
    <source>
        <dbReference type="EMBL" id="CAK9105214.1"/>
    </source>
</evidence>
<keyword evidence="5" id="KW-1133">Transmembrane helix</keyword>
<name>A0ABP0RYJ3_9DINO</name>
<dbReference type="CDD" id="cd00054">
    <property type="entry name" value="EGF_CA"/>
    <property type="match status" value="1"/>
</dbReference>
<feature type="domain" description="EGF-like" evidence="7">
    <location>
        <begin position="203"/>
        <end position="242"/>
    </location>
</feature>
<organism evidence="8 9">
    <name type="scientific">Durusdinium trenchii</name>
    <dbReference type="NCBI Taxonomy" id="1381693"/>
    <lineage>
        <taxon>Eukaryota</taxon>
        <taxon>Sar</taxon>
        <taxon>Alveolata</taxon>
        <taxon>Dinophyceae</taxon>
        <taxon>Suessiales</taxon>
        <taxon>Symbiodiniaceae</taxon>
        <taxon>Durusdinium</taxon>
    </lineage>
</organism>
<evidence type="ECO:0000256" key="2">
    <source>
        <dbReference type="ARBA" id="ARBA00023157"/>
    </source>
</evidence>
<dbReference type="PROSITE" id="PS00010">
    <property type="entry name" value="ASX_HYDROXYL"/>
    <property type="match status" value="1"/>
</dbReference>
<accession>A0ABP0RYJ3</accession>
<feature type="chain" id="PRO_5046455430" description="EGF-like domain-containing protein" evidence="6">
    <location>
        <begin position="23"/>
        <end position="2131"/>
    </location>
</feature>
<evidence type="ECO:0000256" key="3">
    <source>
        <dbReference type="PROSITE-ProRule" id="PRU00076"/>
    </source>
</evidence>
<dbReference type="Proteomes" id="UP001642464">
    <property type="component" value="Unassembled WGS sequence"/>
</dbReference>
<keyword evidence="9" id="KW-1185">Reference proteome</keyword>
<evidence type="ECO:0000256" key="5">
    <source>
        <dbReference type="SAM" id="Phobius"/>
    </source>
</evidence>
<dbReference type="PROSITE" id="PS50026">
    <property type="entry name" value="EGF_3"/>
    <property type="match status" value="1"/>
</dbReference>
<dbReference type="SUPFAM" id="SSF57196">
    <property type="entry name" value="EGF/Laminin"/>
    <property type="match status" value="1"/>
</dbReference>
<feature type="signal peptide" evidence="6">
    <location>
        <begin position="1"/>
        <end position="22"/>
    </location>
</feature>
<dbReference type="InterPro" id="IPR000742">
    <property type="entry name" value="EGF"/>
</dbReference>
<dbReference type="Gene3D" id="2.10.25.10">
    <property type="entry name" value="Laminin"/>
    <property type="match status" value="1"/>
</dbReference>
<evidence type="ECO:0000256" key="6">
    <source>
        <dbReference type="SAM" id="SignalP"/>
    </source>
</evidence>
<dbReference type="InterPro" id="IPR018097">
    <property type="entry name" value="EGF_Ca-bd_CS"/>
</dbReference>
<evidence type="ECO:0000259" key="7">
    <source>
        <dbReference type="PROSITE" id="PS50026"/>
    </source>
</evidence>
<keyword evidence="5" id="KW-0812">Transmembrane</keyword>
<evidence type="ECO:0000313" key="9">
    <source>
        <dbReference type="Proteomes" id="UP001642464"/>
    </source>
</evidence>
<sequence length="2131" mass="231877">MRAFKAAVAVLGAVLAATSAAADRCSDKEAQNTNFINQVIGSGPRTYGTASRTVVRFNDPNTISYGNTYRPHLCLRIPPGGPWDFPGSGKDAVVPLVHCTPEDEDDPAFQFQWITSNGGSLQSVTHPTFCLQFGITRNTNNYVVHNFPEGPSGRAVQFLRKCGPGNQQATGNLRQNYESTGIMSFIPHLCMCGFEDYNGRCEDVNECANPSLFSCPINSQCQNTVGTYQCRCNDGLRSRDADSVIVTSNGVCVPSLTSTAEVGSTWMRMEVEGSGLAAEVARFRVEMYQRESPTRRFEVYGAHGIVHERSEATQSGGVLFTGLVPGRRYDLTLVPLQANGAEFGGGDVAFASMVTHCSCPGGSENEFSGRPRGLVVSQGEGFVQFNFQDSSYCETAYSFSRQVGAIDPLDVDAQLDDTRKESFSPDYYFFSRTPCAQNPVAPGRAAADDLRVSALPVGENFTYCVRAVGTDYMHHPDDPDAPNLASSVEHCVTHQIHFEASISGKVTLEPAAGGLPVQGVDVTWELLDVSGTSVLASGTRTTEAGGDFQAVFNEPLQLDNDVEYPVRFTFAKTTGVIDHTFLCDEGATDCTASGTTVYVKHLQFDQPLRVIDDTSVPFRGKVVVGRTDGPDSGDGCPIIGARVCVEDVTPRVGETQSVCVDTDPDGTYRATAVIGTRIKILVDYREHDFAPLTQFGGKEIPEEGIVIEADKTYEDFDFQDTTQAHVTVDVAGGLCNHALGTAKIHFKVEGGCGWVHEVEQPDFRGYHLVPAHFLQVSVFNVVNSGNGNVINSVTQALASELRYIDLREVNEEEEVKGNIANSTTKVAAPQLDSDEAAIVAEEEAKEEDREEEFQRVRFQYDGQLVLEPRLTADRNLGDEYCSGIAGAPLSSVPGATSSFHVLPFQTVFLLTVNLKYELLQGLSCDIAADDLVVRVSNNVGLIEGAASDDAFLLELQENGYDRDLLSLLQECNGAGCERGIIHDVNPATGAKSRARLEQFLMTGRPNINGDHDKRITVSTQGVSHEIQVVVVGDYDQGGGSSFALPTYEPLLVVRDPPGGESHATFENVETTVRLENEYFEEYVGFDAELELRSVVGVTDVEACAGGGFGAIFLACARVAHSEVGAGITGGGGGDFLTRIKDAIHSGGFTTTWSYTTGTSVWLAGRLSDSFLVPQLNVQFREVDTISWNGAGTCSATKTTTNKFNLQAPENKPALAWLSVYGVERIELPKLQRLLDDSNAELLAGPTQAREDELTRQIQVTEAAIAGWNVALAEYEETNRKARDGELQEVRTLDWFKTVDKDEKEPIPDEHWDAIAVSKPLAKRSKKLDLPWTPQDESQDGAEDNLEELSKINRIMFDGGGGLFEFKMHHHKVEEHVSKMGSPLGNADAAQKIHSVGDITVKSFAGFVLNAAGGVQRHTHAEHRRTDTHEGSTSISFALGDRDIGDEFVVDVFLDPKYGTFVFDLNSGQTKCPHEGGTRTVKREDPIIEILERPRGPVLPDESMDFRVRLTNNGASPSSFQLAMDIRDNEEQAGFFAHGASLYEPHMYDRIDPGESIETLVSVFRGPTAFEYKEAAIEFRSACEFLRNVGDGQLILNPALATVKLSNVGVGEDQKIEFARPCPKVRLAGLLSREKTFTYNIEAADVSSSLPVVVFNPAYGTQTFAELVANARLQNVRLFYREVGDLAWSRAKMTAPDSSLVDVDFATPGVETPYGYVTLSWAIADSNIQDGLYELKVVSECDPVPGADEEFNAFSTPVVVGAIDRKKPKMYGLVSPAYTSLFPGDEIKISFTERILCARPFRFNLRVTVEGIDRIFDEENLNVICEGRDIAFQFDSTNIRVDSLLGRSVQVSLDAVEDVHGNVLNEPIAHKLEMVSLDLEETATSFSLRVDVACTSPVSPALEAEIVADLATLLSISNSSRISVNSMQCASTLDHVLADVNIAPVGAGNRRLLQADNDSLDAIALYYLIVDLFEDPTNLSGLPRLSVASLIPDGMVVVPGEVDAQTEASSTLLLPNPEADQAVQRVSEQMDSILEELRASRTEQEELKSQVSGLVGGIIVLSLVCVAGVVGAIVIFVRRRRARSARPDFRPKSVKSLNPKFSKAFSRNSLKRAAEFDPEEAIRAEAIDEDDL</sequence>
<dbReference type="InterPro" id="IPR001881">
    <property type="entry name" value="EGF-like_Ca-bd_dom"/>
</dbReference>
<keyword evidence="4" id="KW-0175">Coiled coil</keyword>
<dbReference type="Pfam" id="PF07645">
    <property type="entry name" value="EGF_CA"/>
    <property type="match status" value="1"/>
</dbReference>
<dbReference type="PROSITE" id="PS01187">
    <property type="entry name" value="EGF_CA"/>
    <property type="match status" value="1"/>
</dbReference>